<dbReference type="Proteomes" id="UP000324222">
    <property type="component" value="Unassembled WGS sequence"/>
</dbReference>
<sequence length="100" mass="10734">MTPCVTHLPEHVRERQGERAAQGTTRRQGSISVTLAMGESSVAVEVITPVVSDSNSPLLHPLSVPLFHNPNRFHSILCCALACQAPHAASLSLLLSMTPR</sequence>
<protein>
    <submittedName>
        <fullName evidence="1">Uncharacterized protein</fullName>
    </submittedName>
</protein>
<evidence type="ECO:0000313" key="2">
    <source>
        <dbReference type="Proteomes" id="UP000324222"/>
    </source>
</evidence>
<keyword evidence="2" id="KW-1185">Reference proteome</keyword>
<comment type="caution">
    <text evidence="1">The sequence shown here is derived from an EMBL/GenBank/DDBJ whole genome shotgun (WGS) entry which is preliminary data.</text>
</comment>
<dbReference type="AlphaFoldDB" id="A0A5B7G4I6"/>
<organism evidence="1 2">
    <name type="scientific">Portunus trituberculatus</name>
    <name type="common">Swimming crab</name>
    <name type="synonym">Neptunus trituberculatus</name>
    <dbReference type="NCBI Taxonomy" id="210409"/>
    <lineage>
        <taxon>Eukaryota</taxon>
        <taxon>Metazoa</taxon>
        <taxon>Ecdysozoa</taxon>
        <taxon>Arthropoda</taxon>
        <taxon>Crustacea</taxon>
        <taxon>Multicrustacea</taxon>
        <taxon>Malacostraca</taxon>
        <taxon>Eumalacostraca</taxon>
        <taxon>Eucarida</taxon>
        <taxon>Decapoda</taxon>
        <taxon>Pleocyemata</taxon>
        <taxon>Brachyura</taxon>
        <taxon>Eubrachyura</taxon>
        <taxon>Portunoidea</taxon>
        <taxon>Portunidae</taxon>
        <taxon>Portuninae</taxon>
        <taxon>Portunus</taxon>
    </lineage>
</organism>
<gene>
    <name evidence="1" type="ORF">E2C01_045248</name>
</gene>
<dbReference type="EMBL" id="VSRR010010152">
    <property type="protein sequence ID" value="MPC51404.1"/>
    <property type="molecule type" value="Genomic_DNA"/>
</dbReference>
<accession>A0A5B7G4I6</accession>
<reference evidence="1 2" key="1">
    <citation type="submission" date="2019-05" db="EMBL/GenBank/DDBJ databases">
        <title>Another draft genome of Portunus trituberculatus and its Hox gene families provides insights of decapod evolution.</title>
        <authorList>
            <person name="Jeong J.-H."/>
            <person name="Song I."/>
            <person name="Kim S."/>
            <person name="Choi T."/>
            <person name="Kim D."/>
            <person name="Ryu S."/>
            <person name="Kim W."/>
        </authorList>
    </citation>
    <scope>NUCLEOTIDE SEQUENCE [LARGE SCALE GENOMIC DNA]</scope>
    <source>
        <tissue evidence="1">Muscle</tissue>
    </source>
</reference>
<name>A0A5B7G4I6_PORTR</name>
<proteinExistence type="predicted"/>
<evidence type="ECO:0000313" key="1">
    <source>
        <dbReference type="EMBL" id="MPC51404.1"/>
    </source>
</evidence>